<proteinExistence type="predicted"/>
<sequence>MRHVLVEYELHEDFSKHIGKLVCRHGAKPCNEETELLGTLKASITTT</sequence>
<name>A0A2D3NVB9_9FUSO</name>
<accession>A0A2D3NVB9</accession>
<organism evidence="1 2">
    <name type="scientific">Fusobacterium pseudoperiodonticum</name>
    <dbReference type="NCBI Taxonomy" id="2663009"/>
    <lineage>
        <taxon>Bacteria</taxon>
        <taxon>Fusobacteriati</taxon>
        <taxon>Fusobacteriota</taxon>
        <taxon>Fusobacteriia</taxon>
        <taxon>Fusobacteriales</taxon>
        <taxon>Fusobacteriaceae</taxon>
        <taxon>Fusobacterium</taxon>
    </lineage>
</organism>
<dbReference type="EMBL" id="CP024699">
    <property type="protein sequence ID" value="ATV59333.1"/>
    <property type="molecule type" value="Genomic_DNA"/>
</dbReference>
<evidence type="ECO:0000313" key="1">
    <source>
        <dbReference type="EMBL" id="ATV59333.1"/>
    </source>
</evidence>
<evidence type="ECO:0000313" key="2">
    <source>
        <dbReference type="Proteomes" id="UP000230056"/>
    </source>
</evidence>
<dbReference type="AlphaFoldDB" id="A0A2D3NVB9"/>
<reference evidence="1 2" key="1">
    <citation type="submission" date="2017-11" db="EMBL/GenBank/DDBJ databases">
        <title>Genome sequencing of Fusobacterium periodonticum KCOM 1261.</title>
        <authorList>
            <person name="Kook J.-K."/>
            <person name="Park S.-N."/>
            <person name="Lim Y.K."/>
        </authorList>
    </citation>
    <scope>NUCLEOTIDE SEQUENCE [LARGE SCALE GENOMIC DNA]</scope>
    <source>
        <strain evidence="1 2">KCOM 1261</strain>
    </source>
</reference>
<protein>
    <submittedName>
        <fullName evidence="1">MarR family transcriptional regulator</fullName>
    </submittedName>
</protein>
<gene>
    <name evidence="1" type="ORF">CTM72_06030</name>
</gene>
<dbReference type="Proteomes" id="UP000230056">
    <property type="component" value="Chromosome"/>
</dbReference>